<evidence type="ECO:0000313" key="1">
    <source>
        <dbReference type="EMBL" id="SDK45065.1"/>
    </source>
</evidence>
<evidence type="ECO:0000313" key="2">
    <source>
        <dbReference type="Proteomes" id="UP000198803"/>
    </source>
</evidence>
<dbReference type="RefSeq" id="WP_091977331.1">
    <property type="nucleotide sequence ID" value="NZ_LT629693.1"/>
</dbReference>
<keyword evidence="2" id="KW-1185">Reference proteome</keyword>
<proteinExistence type="predicted"/>
<protein>
    <recommendedName>
        <fullName evidence="3">PilZ domain-containing protein</fullName>
    </recommendedName>
</protein>
<evidence type="ECO:0008006" key="3">
    <source>
        <dbReference type="Google" id="ProtNLM"/>
    </source>
</evidence>
<reference evidence="1 2" key="1">
    <citation type="submission" date="2016-10" db="EMBL/GenBank/DDBJ databases">
        <authorList>
            <person name="Varghese N."/>
            <person name="Submissions S."/>
        </authorList>
    </citation>
    <scope>NUCLEOTIDE SEQUENCE [LARGE SCALE GENOMIC DNA]</scope>
    <source>
        <strain evidence="1 2">GAS524</strain>
    </source>
</reference>
<organism evidence="1 2">
    <name type="scientific">Bradyrhizobium ottawaense</name>
    <dbReference type="NCBI Taxonomy" id="931866"/>
    <lineage>
        <taxon>Bacteria</taxon>
        <taxon>Pseudomonadati</taxon>
        <taxon>Pseudomonadota</taxon>
        <taxon>Alphaproteobacteria</taxon>
        <taxon>Hyphomicrobiales</taxon>
        <taxon>Nitrobacteraceae</taxon>
        <taxon>Bradyrhizobium</taxon>
    </lineage>
</organism>
<sequence>MDRTFGHRDGLHEAAGFKLGQRVEMLTETKGADHDDIEHTLKPGATGLIECIDQLPAPQGLTFTIWIPVDELQGRGIVNVFDEGDGPITNFLKEKT</sequence>
<dbReference type="EMBL" id="LT629693">
    <property type="protein sequence ID" value="SDK45065.1"/>
    <property type="molecule type" value="Genomic_DNA"/>
</dbReference>
<accession>A0ABY0QHE7</accession>
<name>A0ABY0QHE7_9BRAD</name>
<gene>
    <name evidence="1" type="ORF">SAMN05444163_8140</name>
</gene>
<dbReference type="Proteomes" id="UP000198803">
    <property type="component" value="Chromosome I"/>
</dbReference>